<dbReference type="AlphaFoldDB" id="A0A6G0TZZ3"/>
<dbReference type="Pfam" id="PF13843">
    <property type="entry name" value="DDE_Tnp_1_7"/>
    <property type="match status" value="1"/>
</dbReference>
<gene>
    <name evidence="2" type="ORF">AGLY_003292</name>
</gene>
<comment type="caution">
    <text evidence="2">The sequence shown here is derived from an EMBL/GenBank/DDBJ whole genome shotgun (WGS) entry which is preliminary data.</text>
</comment>
<protein>
    <recommendedName>
        <fullName evidence="1">PiggyBac transposable element-derived protein domain-containing protein</fullName>
    </recommendedName>
</protein>
<dbReference type="InterPro" id="IPR029526">
    <property type="entry name" value="PGBD"/>
</dbReference>
<sequence length="183" mass="21931">MHNNQLSTKNKYGQEKPKPIKIAKYNEFMSGVDRADQMISYYSCPRKSAKWYKKVIFHLLDVTVWNSFYIYKQHFDCPDFRFKVYRDLRIKDLIKIPKNTTATEFFQLKKNSRKSSRGEDLREGHFEEPIPLPPNYKRQKKFKNCVQCYKQKTRKQTSIQCQKCKVPLCPLCFKDYYAAQPEG</sequence>
<dbReference type="EMBL" id="VYZN01000010">
    <property type="protein sequence ID" value="KAE9542431.1"/>
    <property type="molecule type" value="Genomic_DNA"/>
</dbReference>
<proteinExistence type="predicted"/>
<evidence type="ECO:0000313" key="2">
    <source>
        <dbReference type="EMBL" id="KAE9542431.1"/>
    </source>
</evidence>
<evidence type="ECO:0000259" key="1">
    <source>
        <dbReference type="Pfam" id="PF13843"/>
    </source>
</evidence>
<reference evidence="2 3" key="1">
    <citation type="submission" date="2019-08" db="EMBL/GenBank/DDBJ databases">
        <title>The genome of the soybean aphid Biotype 1, its phylome, world population structure and adaptation to the North American continent.</title>
        <authorList>
            <person name="Giordano R."/>
            <person name="Donthu R.K."/>
            <person name="Hernandez A.G."/>
            <person name="Wright C.L."/>
            <person name="Zimin A.V."/>
        </authorList>
    </citation>
    <scope>NUCLEOTIDE SEQUENCE [LARGE SCALE GENOMIC DNA]</scope>
    <source>
        <tissue evidence="2">Whole aphids</tissue>
    </source>
</reference>
<accession>A0A6G0TZZ3</accession>
<organism evidence="2 3">
    <name type="scientific">Aphis glycines</name>
    <name type="common">Soybean aphid</name>
    <dbReference type="NCBI Taxonomy" id="307491"/>
    <lineage>
        <taxon>Eukaryota</taxon>
        <taxon>Metazoa</taxon>
        <taxon>Ecdysozoa</taxon>
        <taxon>Arthropoda</taxon>
        <taxon>Hexapoda</taxon>
        <taxon>Insecta</taxon>
        <taxon>Pterygota</taxon>
        <taxon>Neoptera</taxon>
        <taxon>Paraneoptera</taxon>
        <taxon>Hemiptera</taxon>
        <taxon>Sternorrhyncha</taxon>
        <taxon>Aphidomorpha</taxon>
        <taxon>Aphidoidea</taxon>
        <taxon>Aphididae</taxon>
        <taxon>Aphidini</taxon>
        <taxon>Aphis</taxon>
        <taxon>Aphis</taxon>
    </lineage>
</organism>
<feature type="domain" description="PiggyBac transposable element-derived protein" evidence="1">
    <location>
        <begin position="6"/>
        <end position="68"/>
    </location>
</feature>
<keyword evidence="3" id="KW-1185">Reference proteome</keyword>
<evidence type="ECO:0000313" key="3">
    <source>
        <dbReference type="Proteomes" id="UP000475862"/>
    </source>
</evidence>
<dbReference type="Proteomes" id="UP000475862">
    <property type="component" value="Unassembled WGS sequence"/>
</dbReference>
<dbReference type="PANTHER" id="PTHR46599">
    <property type="entry name" value="PIGGYBAC TRANSPOSABLE ELEMENT-DERIVED PROTEIN 4"/>
    <property type="match status" value="1"/>
</dbReference>
<name>A0A6G0TZZ3_APHGL</name>
<dbReference type="PANTHER" id="PTHR46599:SF3">
    <property type="entry name" value="PIGGYBAC TRANSPOSABLE ELEMENT-DERIVED PROTEIN 4"/>
    <property type="match status" value="1"/>
</dbReference>
<dbReference type="OrthoDB" id="6771660at2759"/>